<gene>
    <name evidence="2" type="ORF">IscW_ISCW012799</name>
</gene>
<keyword evidence="1" id="KW-1133">Transmembrane helix</keyword>
<dbReference type="Proteomes" id="UP000001555">
    <property type="component" value="Unassembled WGS sequence"/>
</dbReference>
<evidence type="ECO:0000313" key="2">
    <source>
        <dbReference type="EMBL" id="EEC16925.1"/>
    </source>
</evidence>
<dbReference type="EnsemblMetazoa" id="ISCW012799-RA">
    <property type="protein sequence ID" value="ISCW012799-PA"/>
    <property type="gene ID" value="ISCW012799"/>
</dbReference>
<reference evidence="3" key="2">
    <citation type="submission" date="2020-05" db="UniProtKB">
        <authorList>
            <consortium name="EnsemblMetazoa"/>
        </authorList>
    </citation>
    <scope>IDENTIFICATION</scope>
    <source>
        <strain evidence="3">wikel</strain>
    </source>
</reference>
<organism>
    <name type="scientific">Ixodes scapularis</name>
    <name type="common">Black-legged tick</name>
    <name type="synonym">Deer tick</name>
    <dbReference type="NCBI Taxonomy" id="6945"/>
    <lineage>
        <taxon>Eukaryota</taxon>
        <taxon>Metazoa</taxon>
        <taxon>Ecdysozoa</taxon>
        <taxon>Arthropoda</taxon>
        <taxon>Chelicerata</taxon>
        <taxon>Arachnida</taxon>
        <taxon>Acari</taxon>
        <taxon>Parasitiformes</taxon>
        <taxon>Ixodida</taxon>
        <taxon>Ixodoidea</taxon>
        <taxon>Ixodidae</taxon>
        <taxon>Ixodinae</taxon>
        <taxon>Ixodes</taxon>
    </lineage>
</organism>
<name>B7QDK3_IXOSC</name>
<keyword evidence="1" id="KW-0472">Membrane</keyword>
<dbReference type="EMBL" id="ABJB010629335">
    <property type="status" value="NOT_ANNOTATED_CDS"/>
    <property type="molecule type" value="Genomic_DNA"/>
</dbReference>
<evidence type="ECO:0000256" key="1">
    <source>
        <dbReference type="SAM" id="Phobius"/>
    </source>
</evidence>
<sequence length="211" mass="23030">MDARTTIATVAQNLSSISDRLNLSVFGSQSEADALFKPTRLTLDITANYLGFYTTFTVFLLLVLSVALVCYVIGLGCIVFANDSSFSCLITVGVLMFAITFLFPMVFATAALCRFSKCGEKDLSALSLIGKDVVLSLLKSFGEEGQQLAWLFDETKELPVDVAEKMDQVVRKLSSNSLDTLVPDLTPLEQKVMALNLSMLDVVDMKAKARI</sequence>
<proteinExistence type="predicted"/>
<evidence type="ECO:0000313" key="4">
    <source>
        <dbReference type="Proteomes" id="UP000001555"/>
    </source>
</evidence>
<feature type="transmembrane region" description="Helical" evidence="1">
    <location>
        <begin position="58"/>
        <end position="81"/>
    </location>
</feature>
<dbReference type="EMBL" id="DS914646">
    <property type="protein sequence ID" value="EEC16925.1"/>
    <property type="molecule type" value="Genomic_DNA"/>
</dbReference>
<dbReference type="EMBL" id="ABJB011039766">
    <property type="status" value="NOT_ANNOTATED_CDS"/>
    <property type="molecule type" value="Genomic_DNA"/>
</dbReference>
<dbReference type="AlphaFoldDB" id="B7QDK3"/>
<keyword evidence="1" id="KW-0812">Transmembrane</keyword>
<dbReference type="VEuPathDB" id="VectorBase:ISCW012799"/>
<reference evidence="2 4" key="1">
    <citation type="submission" date="2008-03" db="EMBL/GenBank/DDBJ databases">
        <title>Annotation of Ixodes scapularis.</title>
        <authorList>
            <consortium name="Ixodes scapularis Genome Project Consortium"/>
            <person name="Caler E."/>
            <person name="Hannick L.I."/>
            <person name="Bidwell S."/>
            <person name="Joardar V."/>
            <person name="Thiagarajan M."/>
            <person name="Amedeo P."/>
            <person name="Galinsky K.J."/>
            <person name="Schobel S."/>
            <person name="Inman J."/>
            <person name="Hostetler J."/>
            <person name="Miller J."/>
            <person name="Hammond M."/>
            <person name="Megy K."/>
            <person name="Lawson D."/>
            <person name="Kodira C."/>
            <person name="Sutton G."/>
            <person name="Meyer J."/>
            <person name="Hill C.A."/>
            <person name="Birren B."/>
            <person name="Nene V."/>
            <person name="Collins F."/>
            <person name="Alarcon-Chaidez F."/>
            <person name="Wikel S."/>
            <person name="Strausberg R."/>
        </authorList>
    </citation>
    <scope>NUCLEOTIDE SEQUENCE [LARGE SCALE GENOMIC DNA]</scope>
    <source>
        <strain evidence="4">Wikel</strain>
        <strain evidence="2">Wikel colony</strain>
    </source>
</reference>
<dbReference type="HOGENOM" id="CLU_1306091_0_0_1"/>
<dbReference type="PaxDb" id="6945-B7QDK3"/>
<dbReference type="InParanoid" id="B7QDK3"/>
<evidence type="ECO:0000313" key="3">
    <source>
        <dbReference type="EnsemblMetazoa" id="ISCW012799-PA"/>
    </source>
</evidence>
<keyword evidence="4" id="KW-1185">Reference proteome</keyword>
<dbReference type="VEuPathDB" id="VectorBase:ISCI012799"/>
<accession>B7QDK3</accession>
<dbReference type="EMBL" id="ABJB010142988">
    <property type="status" value="NOT_ANNOTATED_CDS"/>
    <property type="molecule type" value="Genomic_DNA"/>
</dbReference>
<dbReference type="VEuPathDB" id="VectorBase:ISCP_014397"/>
<feature type="transmembrane region" description="Helical" evidence="1">
    <location>
        <begin position="88"/>
        <end position="112"/>
    </location>
</feature>
<protein>
    <submittedName>
        <fullName evidence="2 3">Uncharacterized protein</fullName>
    </submittedName>
</protein>